<dbReference type="PANTHER" id="PTHR43401:SF2">
    <property type="entry name" value="L-THREONINE 3-DEHYDROGENASE"/>
    <property type="match status" value="1"/>
</dbReference>
<protein>
    <submittedName>
        <fullName evidence="7">Zn-dependent alcohol dehydrogenase</fullName>
    </submittedName>
</protein>
<dbReference type="PANTHER" id="PTHR43401">
    <property type="entry name" value="L-THREONINE 3-DEHYDROGENASE"/>
    <property type="match status" value="1"/>
</dbReference>
<dbReference type="InterPro" id="IPR036291">
    <property type="entry name" value="NAD(P)-bd_dom_sf"/>
</dbReference>
<dbReference type="PROSITE" id="PS00059">
    <property type="entry name" value="ADH_ZINC"/>
    <property type="match status" value="1"/>
</dbReference>
<evidence type="ECO:0000256" key="3">
    <source>
        <dbReference type="ARBA" id="ARBA00022833"/>
    </source>
</evidence>
<evidence type="ECO:0000313" key="7">
    <source>
        <dbReference type="EMBL" id="RHW28428.1"/>
    </source>
</evidence>
<evidence type="ECO:0000256" key="5">
    <source>
        <dbReference type="RuleBase" id="RU361277"/>
    </source>
</evidence>
<dbReference type="OrthoDB" id="3567264at2"/>
<dbReference type="Pfam" id="PF00107">
    <property type="entry name" value="ADH_zinc_N"/>
    <property type="match status" value="1"/>
</dbReference>
<keyword evidence="4" id="KW-0560">Oxidoreductase</keyword>
<dbReference type="SMART" id="SM00829">
    <property type="entry name" value="PKS_ER"/>
    <property type="match status" value="1"/>
</dbReference>
<evidence type="ECO:0000313" key="8">
    <source>
        <dbReference type="Proteomes" id="UP000283644"/>
    </source>
</evidence>
<keyword evidence="8" id="KW-1185">Reference proteome</keyword>
<dbReference type="Proteomes" id="UP000283644">
    <property type="component" value="Unassembled WGS sequence"/>
</dbReference>
<comment type="caution">
    <text evidence="7">The sequence shown here is derived from an EMBL/GenBank/DDBJ whole genome shotgun (WGS) entry which is preliminary data.</text>
</comment>
<dbReference type="GO" id="GO:0008270">
    <property type="term" value="F:zinc ion binding"/>
    <property type="evidence" value="ECO:0007669"/>
    <property type="project" value="InterPro"/>
</dbReference>
<dbReference type="InterPro" id="IPR002328">
    <property type="entry name" value="ADH_Zn_CS"/>
</dbReference>
<dbReference type="InterPro" id="IPR050129">
    <property type="entry name" value="Zn_alcohol_dh"/>
</dbReference>
<dbReference type="InterPro" id="IPR013149">
    <property type="entry name" value="ADH-like_C"/>
</dbReference>
<dbReference type="EMBL" id="QXGH01000010">
    <property type="protein sequence ID" value="RHW28428.1"/>
    <property type="molecule type" value="Genomic_DNA"/>
</dbReference>
<evidence type="ECO:0000256" key="4">
    <source>
        <dbReference type="ARBA" id="ARBA00023002"/>
    </source>
</evidence>
<dbReference type="AlphaFoldDB" id="A0A417Y6T9"/>
<keyword evidence="2 5" id="KW-0479">Metal-binding</keyword>
<accession>A0A417Y6T9</accession>
<evidence type="ECO:0000259" key="6">
    <source>
        <dbReference type="SMART" id="SM00829"/>
    </source>
</evidence>
<dbReference type="InterPro" id="IPR020843">
    <property type="entry name" value="ER"/>
</dbReference>
<comment type="similarity">
    <text evidence="5">Belongs to the zinc-containing alcohol dehydrogenase family.</text>
</comment>
<dbReference type="Pfam" id="PF08240">
    <property type="entry name" value="ADH_N"/>
    <property type="match status" value="1"/>
</dbReference>
<keyword evidence="3 5" id="KW-0862">Zinc</keyword>
<evidence type="ECO:0000256" key="2">
    <source>
        <dbReference type="ARBA" id="ARBA00022723"/>
    </source>
</evidence>
<feature type="domain" description="Enoyl reductase (ER)" evidence="6">
    <location>
        <begin position="33"/>
        <end position="351"/>
    </location>
</feature>
<dbReference type="GO" id="GO:0016491">
    <property type="term" value="F:oxidoreductase activity"/>
    <property type="evidence" value="ECO:0007669"/>
    <property type="project" value="UniProtKB-KW"/>
</dbReference>
<dbReference type="InterPro" id="IPR011032">
    <property type="entry name" value="GroES-like_sf"/>
</dbReference>
<dbReference type="Gene3D" id="3.90.180.10">
    <property type="entry name" value="Medium-chain alcohol dehydrogenases, catalytic domain"/>
    <property type="match status" value="1"/>
</dbReference>
<dbReference type="Gene3D" id="3.40.50.720">
    <property type="entry name" value="NAD(P)-binding Rossmann-like Domain"/>
    <property type="match status" value="1"/>
</dbReference>
<gene>
    <name evidence="7" type="ORF">D0Z08_05595</name>
</gene>
<comment type="cofactor">
    <cofactor evidence="1 5">
        <name>Zn(2+)</name>
        <dbReference type="ChEBI" id="CHEBI:29105"/>
    </cofactor>
</comment>
<dbReference type="InterPro" id="IPR013154">
    <property type="entry name" value="ADH-like_N"/>
</dbReference>
<dbReference type="SUPFAM" id="SSF50129">
    <property type="entry name" value="GroES-like"/>
    <property type="match status" value="1"/>
</dbReference>
<reference evidence="7 8" key="1">
    <citation type="submission" date="2018-09" db="EMBL/GenBank/DDBJ databases">
        <title>Genome sequencing of Nocardioides immobilis CCTCC AB 2017083 for comparison to Nocardioides silvaticus.</title>
        <authorList>
            <person name="Li C."/>
            <person name="Wang G."/>
        </authorList>
    </citation>
    <scope>NUCLEOTIDE SEQUENCE [LARGE SCALE GENOMIC DNA]</scope>
    <source>
        <strain evidence="7 8">CCTCC AB 2017083</strain>
    </source>
</reference>
<name>A0A417Y6T9_9ACTN</name>
<proteinExistence type="inferred from homology"/>
<dbReference type="SUPFAM" id="SSF51735">
    <property type="entry name" value="NAD(P)-binding Rossmann-fold domains"/>
    <property type="match status" value="1"/>
</dbReference>
<organism evidence="7 8">
    <name type="scientific">Nocardioides immobilis</name>
    <dbReference type="NCBI Taxonomy" id="2049295"/>
    <lineage>
        <taxon>Bacteria</taxon>
        <taxon>Bacillati</taxon>
        <taxon>Actinomycetota</taxon>
        <taxon>Actinomycetes</taxon>
        <taxon>Propionibacteriales</taxon>
        <taxon>Nocardioidaceae</taxon>
        <taxon>Nocardioides</taxon>
    </lineage>
</organism>
<sequence>MCTAGSAPSRLSMTNLSSGVPTVAEAIVKTRTGAGGVEIRDVTTPPPGPGQVRVEVAAAGICGTDLHILDGEWPTTPPVVMGHELSGTVVDCGPGVSTDWLGAGVVAEVLITDGTCGYCLRGQRNMCPNRRAIGRQADGAFTRFVVVPEVNLHRVPEGLDLVEAALAEPLACVLGALMDRPVVAPGDRILITGPGTIGLLAAQVARMAGGQVTVLGTAKDRYRLAVAEQLGFATLGLTAQVEPSDVEERYDVVIECAGAAAAINLGLAACAKSGTLVQLGIFGKSVQTDMDQFCLKNIAFVTSFAAAPRTLERALVLLSSGQIAADPIITNVSALRDWPEVFAHSRGGDGLKYMFDPRL</sequence>
<evidence type="ECO:0000256" key="1">
    <source>
        <dbReference type="ARBA" id="ARBA00001947"/>
    </source>
</evidence>